<accession>A0ABY3XQQ8</accession>
<proteinExistence type="predicted"/>
<dbReference type="RefSeq" id="WP_242750761.1">
    <property type="nucleotide sequence ID" value="NZ_CP093846.1"/>
</dbReference>
<evidence type="ECO:0000313" key="1">
    <source>
        <dbReference type="EMBL" id="UNS96730.1"/>
    </source>
</evidence>
<evidence type="ECO:0000313" key="2">
    <source>
        <dbReference type="Proteomes" id="UP001202244"/>
    </source>
</evidence>
<name>A0ABY3XQQ8_9ACTN</name>
<gene>
    <name evidence="1" type="ORF">MMF93_09540</name>
</gene>
<keyword evidence="2" id="KW-1185">Reference proteome</keyword>
<dbReference type="Proteomes" id="UP001202244">
    <property type="component" value="Chromosome"/>
</dbReference>
<protein>
    <submittedName>
        <fullName evidence="1">Uncharacterized protein</fullName>
    </submittedName>
</protein>
<reference evidence="1 2" key="1">
    <citation type="journal article" date="2023" name="Microbiol. Spectr.">
        <title>Synergy between Genome Mining, Metabolomics, and Bioinformatics Uncovers Antibacterial Chlorinated Carbazole Alkaloids and Their Biosynthetic Gene Cluster from Streptomyces tubbatahanensis sp. nov., a Novel Actinomycete Isolated from Sulu Sea, Philippines.</title>
        <authorList>
            <person name="Tenebro C.P."/>
            <person name="Trono D.J.V.L."/>
            <person name="Balida L.A.P."/>
            <person name="Bayog L.K.A."/>
            <person name="Bruna J.R."/>
            <person name="Sabido E.M."/>
            <person name="Caspe D.P.C."/>
            <person name="de Los Santos E.L.C."/>
            <person name="Saludes J.P."/>
            <person name="Dalisay D.S."/>
        </authorList>
    </citation>
    <scope>NUCLEOTIDE SEQUENCE [LARGE SCALE GENOMIC DNA]</scope>
    <source>
        <strain evidence="1 2">DSD3025</strain>
    </source>
</reference>
<dbReference type="EMBL" id="CP093846">
    <property type="protein sequence ID" value="UNS96730.1"/>
    <property type="molecule type" value="Genomic_DNA"/>
</dbReference>
<organism evidence="1 2">
    <name type="scientific">Streptomyces tubbatahanensis</name>
    <dbReference type="NCBI Taxonomy" id="2923272"/>
    <lineage>
        <taxon>Bacteria</taxon>
        <taxon>Bacillati</taxon>
        <taxon>Actinomycetota</taxon>
        <taxon>Actinomycetes</taxon>
        <taxon>Kitasatosporales</taxon>
        <taxon>Streptomycetaceae</taxon>
        <taxon>Streptomyces</taxon>
    </lineage>
</organism>
<sequence>MDTPRGARTRGIEFADDWGEGMSFEQEWSRASETAMRLNGAERAPTGGGGRADLVVTPSDKAAAAKFIREDLGPAATYEGGKATLASTSVFGSSNTTHGVLRGWDTRKGLDFCLERWGEAWQKISHRLRGEMNALYGTKTAFEVSEADRVRSLNEALEPVHGSRLNDL</sequence>